<feature type="transmembrane region" description="Helical" evidence="10">
    <location>
        <begin position="1211"/>
        <end position="1231"/>
    </location>
</feature>
<dbReference type="Proteomes" id="UP001607303">
    <property type="component" value="Unassembled WGS sequence"/>
</dbReference>
<evidence type="ECO:0000256" key="4">
    <source>
        <dbReference type="ARBA" id="ARBA00022692"/>
    </source>
</evidence>
<organism evidence="11 12">
    <name type="scientific">Vespula maculifrons</name>
    <name type="common">Eastern yellow jacket</name>
    <name type="synonym">Wasp</name>
    <dbReference type="NCBI Taxonomy" id="7453"/>
    <lineage>
        <taxon>Eukaryota</taxon>
        <taxon>Metazoa</taxon>
        <taxon>Ecdysozoa</taxon>
        <taxon>Arthropoda</taxon>
        <taxon>Hexapoda</taxon>
        <taxon>Insecta</taxon>
        <taxon>Pterygota</taxon>
        <taxon>Neoptera</taxon>
        <taxon>Endopterygota</taxon>
        <taxon>Hymenoptera</taxon>
        <taxon>Apocrita</taxon>
        <taxon>Aculeata</taxon>
        <taxon>Vespoidea</taxon>
        <taxon>Vespidae</taxon>
        <taxon>Vespinae</taxon>
        <taxon>Vespula</taxon>
    </lineage>
</organism>
<evidence type="ECO:0000256" key="10">
    <source>
        <dbReference type="SAM" id="Phobius"/>
    </source>
</evidence>
<feature type="transmembrane region" description="Helical" evidence="10">
    <location>
        <begin position="266"/>
        <end position="286"/>
    </location>
</feature>
<feature type="transmembrane region" description="Helical" evidence="10">
    <location>
        <begin position="546"/>
        <end position="567"/>
    </location>
</feature>
<name>A0ABD2BPF3_VESMC</name>
<evidence type="ECO:0000256" key="5">
    <source>
        <dbReference type="ARBA" id="ARBA00022725"/>
    </source>
</evidence>
<keyword evidence="8" id="KW-0675">Receptor</keyword>
<accession>A0ABD2BPF3</accession>
<evidence type="ECO:0000313" key="11">
    <source>
        <dbReference type="EMBL" id="KAL2734666.1"/>
    </source>
</evidence>
<feature type="transmembrane region" description="Helical" evidence="10">
    <location>
        <begin position="713"/>
        <end position="735"/>
    </location>
</feature>
<evidence type="ECO:0000256" key="7">
    <source>
        <dbReference type="ARBA" id="ARBA00023136"/>
    </source>
</evidence>
<dbReference type="GO" id="GO:0007165">
    <property type="term" value="P:signal transduction"/>
    <property type="evidence" value="ECO:0007669"/>
    <property type="project" value="UniProtKB-KW"/>
</dbReference>
<gene>
    <name evidence="11" type="ORF">V1477_013843</name>
</gene>
<evidence type="ECO:0000256" key="1">
    <source>
        <dbReference type="ARBA" id="ARBA00004651"/>
    </source>
</evidence>
<dbReference type="PANTHER" id="PTHR21137:SF35">
    <property type="entry name" value="ODORANT RECEPTOR 19A-RELATED"/>
    <property type="match status" value="1"/>
</dbReference>
<comment type="caution">
    <text evidence="11">The sequence shown here is derived from an EMBL/GenBank/DDBJ whole genome shotgun (WGS) entry which is preliminary data.</text>
</comment>
<feature type="transmembrane region" description="Helical" evidence="10">
    <location>
        <begin position="131"/>
        <end position="152"/>
    </location>
</feature>
<feature type="transmembrane region" description="Helical" evidence="10">
    <location>
        <begin position="459"/>
        <end position="479"/>
    </location>
</feature>
<protein>
    <submittedName>
        <fullName evidence="11">Odorant receptor 13a-like</fullName>
    </submittedName>
</protein>
<evidence type="ECO:0000256" key="9">
    <source>
        <dbReference type="ARBA" id="ARBA00023224"/>
    </source>
</evidence>
<evidence type="ECO:0000256" key="2">
    <source>
        <dbReference type="ARBA" id="ARBA00022475"/>
    </source>
</evidence>
<feature type="transmembrane region" description="Helical" evidence="10">
    <location>
        <begin position="298"/>
        <end position="320"/>
    </location>
</feature>
<evidence type="ECO:0000313" key="12">
    <source>
        <dbReference type="Proteomes" id="UP001607303"/>
    </source>
</evidence>
<feature type="transmembrane region" description="Helical" evidence="10">
    <location>
        <begin position="73"/>
        <end position="95"/>
    </location>
</feature>
<keyword evidence="2" id="KW-1003">Cell membrane</keyword>
<evidence type="ECO:0000256" key="6">
    <source>
        <dbReference type="ARBA" id="ARBA00022989"/>
    </source>
</evidence>
<feature type="transmembrane region" description="Helical" evidence="10">
    <location>
        <begin position="1298"/>
        <end position="1319"/>
    </location>
</feature>
<keyword evidence="4 10" id="KW-0812">Transmembrane</keyword>
<feature type="transmembrane region" description="Helical" evidence="10">
    <location>
        <begin position="43"/>
        <end position="61"/>
    </location>
</feature>
<dbReference type="EMBL" id="JAYRBN010000071">
    <property type="protein sequence ID" value="KAL2734666.1"/>
    <property type="molecule type" value="Genomic_DNA"/>
</dbReference>
<feature type="transmembrane region" description="Helical" evidence="10">
    <location>
        <begin position="1080"/>
        <end position="1102"/>
    </location>
</feature>
<dbReference type="GO" id="GO:0005886">
    <property type="term" value="C:plasma membrane"/>
    <property type="evidence" value="ECO:0007669"/>
    <property type="project" value="UniProtKB-SubCell"/>
</dbReference>
<comment type="subcellular location">
    <subcellularLocation>
        <location evidence="1">Cell membrane</location>
        <topology evidence="1">Multi-pass membrane protein</topology>
    </subcellularLocation>
</comment>
<reference evidence="11 12" key="1">
    <citation type="journal article" date="2024" name="Ann. Entomol. Soc. Am.">
        <title>Genomic analyses of the southern and eastern yellowjacket wasps (Hymenoptera: Vespidae) reveal evolutionary signatures of social life.</title>
        <authorList>
            <person name="Catto M.A."/>
            <person name="Caine P.B."/>
            <person name="Orr S.E."/>
            <person name="Hunt B.G."/>
            <person name="Goodisman M.A.D."/>
        </authorList>
    </citation>
    <scope>NUCLEOTIDE SEQUENCE [LARGE SCALE GENOMIC DNA]</scope>
    <source>
        <strain evidence="11">232</strain>
        <tissue evidence="11">Head and thorax</tissue>
    </source>
</reference>
<dbReference type="Pfam" id="PF02949">
    <property type="entry name" value="7tm_6"/>
    <property type="match status" value="4"/>
</dbReference>
<feature type="transmembrane region" description="Helical" evidence="10">
    <location>
        <begin position="1465"/>
        <end position="1487"/>
    </location>
</feature>
<sequence>MAEQFPSKVYSPVTDFSNTLRAMTFSKRLLCISGIWPLEICDSLFISFIIYGFVFNILALLDMIKYIKNFRYVLANVMENIAVVTTVTKISMLRIKCRSLSRFLMETKADYTADNYKNDEERSIFLKYNKLSYRFIIILFPWAAFLAFFYYFKIVIPNIIMVMRNATSEYKLPYKIKPLLKPYNAKSYAFGCIHEFLRIIMVISGYLGTDCFFTSTGFHLSGQLAVLKCKVKNVLNDADGPRQAIRNIILGHHRLIRLADLLEDSFNIIIGQHLFGTTILLCISSYRMLSSLAVIETAGIITFIVYAFLLMCKLFIYCYVGESLLKESSNLCDELYFCDWYELSIIDMKSIWICMMRTSKPLKLTCAKFSVLSVRTFTDSLLNLISSIKSFCYILTNVMENIRIILTSLLVNIYLGQPYNYYLAIVEEANFTRTMKALTWSKRLLSFCGVWPMEIRDSLFVPFLFYGCLYSFLGVLDMIDYIKDFRYVLINIRENMLMLMTLIKFGMCRIKYRSLSRFLTETENDYIVDNYKTKEERLIFMKYNKLSYIFFMTAFPTMTFIILLYYFKTVIPSILMVMANSSLEYKLPYKIKPLLKPYDAKSYAFGCIYEFLRITMVISGYTGTDCLLASTGFHLTGQLAVLKYRVKDVLNDTDGCRQGIRKMILRHHRLIRLADTLEDSFNIVICQQLLGTTIQICMTSYEVLSSLAVFEGIGILTFAIYVFILASTLFTYCYIGECLIDESTSLSEALYHCDWYELSTMDVKTICICMIRAKKPLRLTCAKFCDVSLRTFTDVIDFTSTMKAMKWCKRLLGFSGVWPMEIRDSLFLPFLFYGCLYSVLALLDMINYIKDFRYVLSNIRENMVMLMTLMKFGMCRIKYRSLSRFLTETESDYIVDNYKTKEERLIFLKYNKFSYIFIMTAFPSMSFIILLYYFRTVISSILMVMANSTSEYKLPYKIKPLVKPYDAKSYAFGCIHEFLRITMVTSGYIGTDCLLASTGFHLTGQLAILRIRVKDVLNDTDGSRQGIHKLILRHHRLIRLADILEDSFNIVICQQLLGTTIQICMSSYEVLSSLAVLEGLGIITFAAFLFVLSSTLFTYCYIGECLIEESSSLCEALYYCDWYELSTIDMKSICICMMRARKPLQLTCAKFCVVSLRTFTDVSHNQDVDGVLISITNDNDTYFTNTKKAITWCKRLLGFSGVWPLEIRDSLFVPFLFYGCLYSFLGFLDLIEYIKDIRYVMTNVMENMLVVMTVTKFGMCRIKYRSLSRFLTETENDYIVDNYKTEEERLIFTKYNKFSYIFIMTAFPSMTFLTIYYYFKNVIPNVLAVMANSSLEYKLPYKIKPLLKPYDVKSYTFGCIHEFFRVVIILSGYIGTDSLLATTGFHLTGQLAILKCRMKDVLNDSDGCRQGIRKMILRHHRLIRLGDILEDSFNVVIGQHLFGTTIQLCISCYQMLSSLTVLEGIGIITFFIYVSVLSGTLFTYCYIGECLMEESTSLCEALYHCNWYELSTIDMKSVCICMMRARKPLQLTCVKFCVVSVRTFTENSLFLFVYDLLFLFLNFSLFIEVFLFDSQVINGLSIITTNVYVEL</sequence>
<keyword evidence="9" id="KW-0807">Transducer</keyword>
<keyword evidence="5" id="KW-0552">Olfaction</keyword>
<dbReference type="InterPro" id="IPR004117">
    <property type="entry name" value="7tm6_olfct_rcpt"/>
</dbReference>
<dbReference type="GO" id="GO:0007608">
    <property type="term" value="P:sensory perception of smell"/>
    <property type="evidence" value="ECO:0007669"/>
    <property type="project" value="UniProtKB-KW"/>
</dbReference>
<proteinExistence type="predicted"/>
<evidence type="ECO:0000256" key="3">
    <source>
        <dbReference type="ARBA" id="ARBA00022606"/>
    </source>
</evidence>
<feature type="transmembrane region" description="Helical" evidence="10">
    <location>
        <begin position="913"/>
        <end position="934"/>
    </location>
</feature>
<evidence type="ECO:0000256" key="8">
    <source>
        <dbReference type="ARBA" id="ARBA00023170"/>
    </source>
</evidence>
<keyword evidence="12" id="KW-1185">Reference proteome</keyword>
<feature type="transmembrane region" description="Helical" evidence="10">
    <location>
        <begin position="1549"/>
        <end position="1572"/>
    </location>
</feature>
<feature type="transmembrane region" description="Helical" evidence="10">
    <location>
        <begin position="830"/>
        <end position="849"/>
    </location>
</feature>
<keyword evidence="6 10" id="KW-1133">Transmembrane helix</keyword>
<keyword evidence="3" id="KW-0716">Sensory transduction</keyword>
<keyword evidence="7 10" id="KW-0472">Membrane</keyword>
<dbReference type="PANTHER" id="PTHR21137">
    <property type="entry name" value="ODORANT RECEPTOR"/>
    <property type="match status" value="1"/>
</dbReference>